<dbReference type="EMBL" id="NFLB01000001">
    <property type="protein sequence ID" value="OUQ06350.1"/>
    <property type="molecule type" value="Genomic_DNA"/>
</dbReference>
<dbReference type="InterPro" id="IPR051081">
    <property type="entry name" value="HTH_MetalResp_TranReg"/>
</dbReference>
<dbReference type="RefSeq" id="WP_087253487.1">
    <property type="nucleotide sequence ID" value="NZ_CALURN010000015.1"/>
</dbReference>
<keyword evidence="3" id="KW-0804">Transcription</keyword>
<dbReference type="PANTHER" id="PTHR33154">
    <property type="entry name" value="TRANSCRIPTIONAL REGULATOR, ARSR FAMILY"/>
    <property type="match status" value="1"/>
</dbReference>
<organism evidence="5 6">
    <name type="scientific">Thomasclavelia spiroformis</name>
    <dbReference type="NCBI Taxonomy" id="29348"/>
    <lineage>
        <taxon>Bacteria</taxon>
        <taxon>Bacillati</taxon>
        <taxon>Bacillota</taxon>
        <taxon>Erysipelotrichia</taxon>
        <taxon>Erysipelotrichales</taxon>
        <taxon>Coprobacillaceae</taxon>
        <taxon>Thomasclavelia</taxon>
    </lineage>
</organism>
<keyword evidence="2" id="KW-0238">DNA-binding</keyword>
<dbReference type="InterPro" id="IPR011991">
    <property type="entry name" value="ArsR-like_HTH"/>
</dbReference>
<evidence type="ECO:0000313" key="6">
    <source>
        <dbReference type="Proteomes" id="UP000196258"/>
    </source>
</evidence>
<dbReference type="InterPro" id="IPR036388">
    <property type="entry name" value="WH-like_DNA-bd_sf"/>
</dbReference>
<dbReference type="GO" id="GO:0003700">
    <property type="term" value="F:DNA-binding transcription factor activity"/>
    <property type="evidence" value="ECO:0007669"/>
    <property type="project" value="InterPro"/>
</dbReference>
<dbReference type="PROSITE" id="PS50987">
    <property type="entry name" value="HTH_ARSR_2"/>
    <property type="match status" value="1"/>
</dbReference>
<dbReference type="PANTHER" id="PTHR33154:SF18">
    <property type="entry name" value="ARSENICAL RESISTANCE OPERON REPRESSOR"/>
    <property type="match status" value="1"/>
</dbReference>
<dbReference type="InterPro" id="IPR036390">
    <property type="entry name" value="WH_DNA-bd_sf"/>
</dbReference>
<evidence type="ECO:0000256" key="3">
    <source>
        <dbReference type="ARBA" id="ARBA00023163"/>
    </source>
</evidence>
<evidence type="ECO:0000259" key="4">
    <source>
        <dbReference type="PROSITE" id="PS50987"/>
    </source>
</evidence>
<dbReference type="InterPro" id="IPR001845">
    <property type="entry name" value="HTH_ArsR_DNA-bd_dom"/>
</dbReference>
<dbReference type="GO" id="GO:0003677">
    <property type="term" value="F:DNA binding"/>
    <property type="evidence" value="ECO:0007669"/>
    <property type="project" value="UniProtKB-KW"/>
</dbReference>
<dbReference type="CDD" id="cd00090">
    <property type="entry name" value="HTH_ARSR"/>
    <property type="match status" value="1"/>
</dbReference>
<dbReference type="Gene3D" id="1.10.10.10">
    <property type="entry name" value="Winged helix-like DNA-binding domain superfamily/Winged helix DNA-binding domain"/>
    <property type="match status" value="1"/>
</dbReference>
<feature type="domain" description="HTH arsR-type" evidence="4">
    <location>
        <begin position="1"/>
        <end position="91"/>
    </location>
</feature>
<dbReference type="AlphaFoldDB" id="A0A1Y4Q1F1"/>
<comment type="caution">
    <text evidence="5">The sequence shown here is derived from an EMBL/GenBank/DDBJ whole genome shotgun (WGS) entry which is preliminary data.</text>
</comment>
<proteinExistence type="predicted"/>
<dbReference type="NCBIfam" id="NF033788">
    <property type="entry name" value="HTH_metalloreg"/>
    <property type="match status" value="1"/>
</dbReference>
<keyword evidence="1" id="KW-0805">Transcription regulation</keyword>
<protein>
    <submittedName>
        <fullName evidence="5">Transcriptional regulator</fullName>
    </submittedName>
</protein>
<dbReference type="SUPFAM" id="SSF46785">
    <property type="entry name" value="Winged helix' DNA-binding domain"/>
    <property type="match status" value="1"/>
</dbReference>
<dbReference type="SMART" id="SM00418">
    <property type="entry name" value="HTH_ARSR"/>
    <property type="match status" value="1"/>
</dbReference>
<evidence type="ECO:0000313" key="5">
    <source>
        <dbReference type="EMBL" id="OUQ06350.1"/>
    </source>
</evidence>
<dbReference type="Pfam" id="PF01022">
    <property type="entry name" value="HTH_5"/>
    <property type="match status" value="1"/>
</dbReference>
<evidence type="ECO:0000256" key="2">
    <source>
        <dbReference type="ARBA" id="ARBA00023125"/>
    </source>
</evidence>
<reference evidence="6" key="1">
    <citation type="submission" date="2017-04" db="EMBL/GenBank/DDBJ databases">
        <title>Function of individual gut microbiota members based on whole genome sequencing of pure cultures obtained from chicken caecum.</title>
        <authorList>
            <person name="Medvecky M."/>
            <person name="Cejkova D."/>
            <person name="Polansky O."/>
            <person name="Karasova D."/>
            <person name="Kubasova T."/>
            <person name="Cizek A."/>
            <person name="Rychlik I."/>
        </authorList>
    </citation>
    <scope>NUCLEOTIDE SEQUENCE [LARGE SCALE GENOMIC DNA]</scope>
    <source>
        <strain evidence="6">An149</strain>
    </source>
</reference>
<sequence length="91" mass="10510">MTKDFKQEAKVFKAFCDPNRLKILDILKTGEHCACKLLEILDVSQSTLSHHMKILTDAKVVNVRKDGKWSHYSLSNDGIEKVIEYLKNYQV</sequence>
<name>A0A1Y4Q1F1_9FIRM</name>
<dbReference type="Proteomes" id="UP000196258">
    <property type="component" value="Unassembled WGS sequence"/>
</dbReference>
<gene>
    <name evidence="5" type="ORF">B5E91_00020</name>
</gene>
<accession>A0A1Y4Q1F1</accession>
<evidence type="ECO:0000256" key="1">
    <source>
        <dbReference type="ARBA" id="ARBA00023015"/>
    </source>
</evidence>
<dbReference type="PRINTS" id="PR00778">
    <property type="entry name" value="HTHARSR"/>
</dbReference>